<reference evidence="1" key="1">
    <citation type="journal article" date="2022" name="Food Microbiol.">
        <title>Lytic bacteriophages UFJF_PfDIW6 and UFJF_PfSW6 prevent Pseudomonas fluorescens growth in vitro and the proteolytic-caused spoilage of raw milk during chilled storage.</title>
        <authorList>
            <person name="Nascimento E.C.D."/>
            <person name="Sabino M.C."/>
            <person name="Corguinha L.D.R."/>
            <person name="Targino B.N."/>
            <person name="Lange C.C."/>
            <person name="Pinto C.L.O."/>
            <person name="Pinto P.F."/>
            <person name="Vidigal P.M.P."/>
            <person name="Sant'Ana A.S."/>
            <person name="Hungaro H.M."/>
        </authorList>
    </citation>
    <scope>NUCLEOTIDE SEQUENCE</scope>
</reference>
<accession>A0AAE9GAJ4</accession>
<sequence length="158" mass="17468">MSGILQPTFAAGELSPSASARTDIARYYTGLKLCRNFMVMPYGGVRNRAGTRLVAEVKDSTKLCRLVPFQFNDVQTYILAFGDLNMRVIKDGGQVLYSAGPSIGTPFELAMPYTQYDLASLNYTQSADVGYQGRWPGAVQRRPQHRYALRTGHAVHAI</sequence>
<proteinExistence type="predicted"/>
<keyword evidence="2" id="KW-1185">Reference proteome</keyword>
<evidence type="ECO:0000313" key="2">
    <source>
        <dbReference type="Proteomes" id="UP000831576"/>
    </source>
</evidence>
<name>A0AAE9GAJ4_9CAUD</name>
<organism evidence="1 2">
    <name type="scientific">Pseudomonas phage UFJF_PfDIW6</name>
    <dbReference type="NCBI Taxonomy" id="2927622"/>
    <lineage>
        <taxon>Viruses</taxon>
        <taxon>Duplodnaviria</taxon>
        <taxon>Heunggongvirae</taxon>
        <taxon>Uroviricota</taxon>
        <taxon>Caudoviricetes</taxon>
        <taxon>Purivirus</taxon>
        <taxon>Purivirus UFJFPfDIW6</taxon>
    </lineage>
</organism>
<gene>
    <name evidence="1" type="ORF">UFJFPfDIW6_00011</name>
</gene>
<reference evidence="1" key="2">
    <citation type="journal article" date="2022" name="Viruses">
        <title>Genomic characterization of UFJF_PfDIW6: a novel lytic Pseudomonas fluorescens-phage with potential for biocontrol in the dairy industry.</title>
        <authorList>
            <person name="Hungaro H.M."/>
            <person name="Vidigal P.M.P."/>
            <person name="Nascimento E.C."/>
            <person name="Oliveira F.G.C."/>
            <person name="Gontijo M.T.P."/>
            <person name="Lopez M.E.S."/>
        </authorList>
    </citation>
    <scope>NUCLEOTIDE SEQUENCE</scope>
</reference>
<dbReference type="Proteomes" id="UP000831576">
    <property type="component" value="Segment"/>
</dbReference>
<protein>
    <submittedName>
        <fullName evidence="1">Tail tubular B</fullName>
    </submittedName>
</protein>
<dbReference type="EMBL" id="OM418631">
    <property type="protein sequence ID" value="UNY42219.1"/>
    <property type="molecule type" value="Genomic_DNA"/>
</dbReference>
<evidence type="ECO:0000313" key="1">
    <source>
        <dbReference type="EMBL" id="UNY42219.1"/>
    </source>
</evidence>